<keyword evidence="2" id="KW-1185">Reference proteome</keyword>
<gene>
    <name evidence="1" type="ORF">KQX54_012494</name>
</gene>
<protein>
    <submittedName>
        <fullName evidence="1">Uncharacterized protein</fullName>
    </submittedName>
</protein>
<organism evidence="1 2">
    <name type="scientific">Cotesia glomerata</name>
    <name type="common">Lepidopteran parasitic wasp</name>
    <name type="synonym">Apanteles glomeratus</name>
    <dbReference type="NCBI Taxonomy" id="32391"/>
    <lineage>
        <taxon>Eukaryota</taxon>
        <taxon>Metazoa</taxon>
        <taxon>Ecdysozoa</taxon>
        <taxon>Arthropoda</taxon>
        <taxon>Hexapoda</taxon>
        <taxon>Insecta</taxon>
        <taxon>Pterygota</taxon>
        <taxon>Neoptera</taxon>
        <taxon>Endopterygota</taxon>
        <taxon>Hymenoptera</taxon>
        <taxon>Apocrita</taxon>
        <taxon>Ichneumonoidea</taxon>
        <taxon>Braconidae</taxon>
        <taxon>Microgastrinae</taxon>
        <taxon>Cotesia</taxon>
    </lineage>
</organism>
<accession>A0AAV7J178</accession>
<evidence type="ECO:0000313" key="2">
    <source>
        <dbReference type="Proteomes" id="UP000826195"/>
    </source>
</evidence>
<reference evidence="1 2" key="1">
    <citation type="journal article" date="2021" name="J. Hered.">
        <title>A chromosome-level genome assembly of the parasitoid wasp, Cotesia glomerata (Hymenoptera: Braconidae).</title>
        <authorList>
            <person name="Pinto B.J."/>
            <person name="Weis J.J."/>
            <person name="Gamble T."/>
            <person name="Ode P.J."/>
            <person name="Paul R."/>
            <person name="Zaspel J.M."/>
        </authorList>
    </citation>
    <scope>NUCLEOTIDE SEQUENCE [LARGE SCALE GENOMIC DNA]</scope>
    <source>
        <tissue evidence="1">Whole</tissue>
    </source>
</reference>
<evidence type="ECO:0000313" key="1">
    <source>
        <dbReference type="EMBL" id="KAH0564508.1"/>
    </source>
</evidence>
<proteinExistence type="predicted"/>
<dbReference type="AlphaFoldDB" id="A0AAV7J178"/>
<dbReference type="EMBL" id="JAHXZJ010000002">
    <property type="protein sequence ID" value="KAH0564508.1"/>
    <property type="molecule type" value="Genomic_DNA"/>
</dbReference>
<name>A0AAV7J178_COTGL</name>
<sequence length="94" mass="11038">MRSSQNSLTKNFQVRIPTGLMDSLRIKKRVKEIESRHFRFTSLHKTIKATGVETRSWVADPQQPETRVPQHHQDHWSYTRATGISWLRIITPSL</sequence>
<comment type="caution">
    <text evidence="1">The sequence shown here is derived from an EMBL/GenBank/DDBJ whole genome shotgun (WGS) entry which is preliminary data.</text>
</comment>
<dbReference type="Proteomes" id="UP000826195">
    <property type="component" value="Unassembled WGS sequence"/>
</dbReference>